<dbReference type="KEGG" id="bsol:FSW04_09385"/>
<keyword evidence="3 6" id="KW-0378">Hydrolase</keyword>
<dbReference type="Gene3D" id="1.10.1370.20">
    <property type="entry name" value="Oligoendopeptidase f, C-terminal domain"/>
    <property type="match status" value="1"/>
</dbReference>
<evidence type="ECO:0000256" key="4">
    <source>
        <dbReference type="ARBA" id="ARBA00022833"/>
    </source>
</evidence>
<dbReference type="InterPro" id="IPR013647">
    <property type="entry name" value="OligopepF_N_dom"/>
</dbReference>
<keyword evidence="10" id="KW-1185">Reference proteome</keyword>
<evidence type="ECO:0000259" key="7">
    <source>
        <dbReference type="Pfam" id="PF01432"/>
    </source>
</evidence>
<evidence type="ECO:0000256" key="3">
    <source>
        <dbReference type="ARBA" id="ARBA00022801"/>
    </source>
</evidence>
<dbReference type="GO" id="GO:0004222">
    <property type="term" value="F:metalloendopeptidase activity"/>
    <property type="evidence" value="ECO:0007669"/>
    <property type="project" value="InterPro"/>
</dbReference>
<dbReference type="OrthoDB" id="9766487at2"/>
<dbReference type="InterPro" id="IPR045090">
    <property type="entry name" value="Pept_M3A_M3B"/>
</dbReference>
<protein>
    <submittedName>
        <fullName evidence="9">M3 family oligoendopeptidase</fullName>
    </submittedName>
</protein>
<evidence type="ECO:0000256" key="2">
    <source>
        <dbReference type="ARBA" id="ARBA00022723"/>
    </source>
</evidence>
<dbReference type="SUPFAM" id="SSF55486">
    <property type="entry name" value="Metalloproteases ('zincins'), catalytic domain"/>
    <property type="match status" value="1"/>
</dbReference>
<feature type="domain" description="Peptidase M3A/M3B catalytic" evidence="7">
    <location>
        <begin position="329"/>
        <end position="575"/>
    </location>
</feature>
<evidence type="ECO:0000256" key="6">
    <source>
        <dbReference type="RuleBase" id="RU003435"/>
    </source>
</evidence>
<dbReference type="PANTHER" id="PTHR11804:SF5">
    <property type="entry name" value="OLIGOENDOPEPTIDASE F"/>
    <property type="match status" value="1"/>
</dbReference>
<evidence type="ECO:0000256" key="5">
    <source>
        <dbReference type="ARBA" id="ARBA00023049"/>
    </source>
</evidence>
<dbReference type="GO" id="GO:0046872">
    <property type="term" value="F:metal ion binding"/>
    <property type="evidence" value="ECO:0007669"/>
    <property type="project" value="UniProtKB-UniRule"/>
</dbReference>
<dbReference type="InterPro" id="IPR011977">
    <property type="entry name" value="Pept_M3B_clade3"/>
</dbReference>
<dbReference type="GO" id="GO:0006518">
    <property type="term" value="P:peptide metabolic process"/>
    <property type="evidence" value="ECO:0007669"/>
    <property type="project" value="TreeGrafter"/>
</dbReference>
<keyword evidence="1 6" id="KW-0645">Protease</keyword>
<dbReference type="AlphaFoldDB" id="A0A5B8U3Y3"/>
<name>A0A5B8U3Y3_9ACTN</name>
<proteinExistence type="inferred from homology"/>
<keyword evidence="5 6" id="KW-0482">Metalloprotease</keyword>
<dbReference type="InterPro" id="IPR042088">
    <property type="entry name" value="OligoPept_F_C"/>
</dbReference>
<evidence type="ECO:0000313" key="10">
    <source>
        <dbReference type="Proteomes" id="UP000321805"/>
    </source>
</evidence>
<evidence type="ECO:0000313" key="9">
    <source>
        <dbReference type="EMBL" id="QEC47764.1"/>
    </source>
</evidence>
<dbReference type="NCBIfam" id="TIGR02290">
    <property type="entry name" value="M3_fam_3"/>
    <property type="match status" value="1"/>
</dbReference>
<dbReference type="Pfam" id="PF08439">
    <property type="entry name" value="Peptidase_M3_N"/>
    <property type="match status" value="1"/>
</dbReference>
<accession>A0A5B8U3Y3</accession>
<dbReference type="PANTHER" id="PTHR11804">
    <property type="entry name" value="PROTEASE M3 THIMET OLIGOPEPTIDASE-RELATED"/>
    <property type="match status" value="1"/>
</dbReference>
<dbReference type="Proteomes" id="UP000321805">
    <property type="component" value="Chromosome"/>
</dbReference>
<comment type="similarity">
    <text evidence="6">Belongs to the peptidase M3 family.</text>
</comment>
<dbReference type="EMBL" id="CP042430">
    <property type="protein sequence ID" value="QEC47764.1"/>
    <property type="molecule type" value="Genomic_DNA"/>
</dbReference>
<gene>
    <name evidence="9" type="ORF">FSW04_09385</name>
</gene>
<feature type="domain" description="Oligopeptidase F N-terminal" evidence="8">
    <location>
        <begin position="113"/>
        <end position="178"/>
    </location>
</feature>
<sequence length="606" mass="66884">MTTTAPQDVAWDLEPLVDGEGEPGADRMLDEAQRRADAFAEQHAGKVAQLDGPGLAAAMAELGEISEIVGRVGSYAALRFSVDTADPATGALMQRVQERGTAIETKLLFFDLEWAALDDARVEELLAADGLERARHHLRTARRYRPHLLTEPEEKILSEKAVTGRDAWSRLFSEVTSAIAVDLDGEPEPVALDVALARLASSDRDVRAHVAQRVSEALQPTLRIRGYIFNTLLADKSTDDRLRSFPTWISSRNLANEASDESVQALVEAVRESYEIPRRWYRLKARLLGVERLADHDRMASVGGEEPEIGWDEARDTVLDSFAGFSAEMADGARRFFDERWIDAPVRPAKRGGAFCAYTVPSVHPYVLLNYTSKRRDVLTLAHELGHGLHAYLAADRGVFEQHTPLTLAETASVFGETLVFRRLLDAATTPESRLSLLAENIEGSIATVFRQVAMNRFEDLAHTARRQEGELSLDTIGALWAQSQEELLGDAVEVTDNYRTWWSYVPHFISTPGYVYAYAYGQLLALSVYGRYLAEGESFAPKYLELLSAGGSRSPEELAAIAGLDLTDPGFWRTGIGLVGDQLEQAEAAAEEVLAKRDQDLHSTG</sequence>
<dbReference type="GO" id="GO:0006508">
    <property type="term" value="P:proteolysis"/>
    <property type="evidence" value="ECO:0007669"/>
    <property type="project" value="UniProtKB-KW"/>
</dbReference>
<keyword evidence="2 6" id="KW-0479">Metal-binding</keyword>
<comment type="cofactor">
    <cofactor evidence="6">
        <name>Zn(2+)</name>
        <dbReference type="ChEBI" id="CHEBI:29105"/>
    </cofactor>
    <text evidence="6">Binds 1 zinc ion.</text>
</comment>
<evidence type="ECO:0000256" key="1">
    <source>
        <dbReference type="ARBA" id="ARBA00022670"/>
    </source>
</evidence>
<organism evidence="9 10">
    <name type="scientific">Baekduia soli</name>
    <dbReference type="NCBI Taxonomy" id="496014"/>
    <lineage>
        <taxon>Bacteria</taxon>
        <taxon>Bacillati</taxon>
        <taxon>Actinomycetota</taxon>
        <taxon>Thermoleophilia</taxon>
        <taxon>Solirubrobacterales</taxon>
        <taxon>Baekduiaceae</taxon>
        <taxon>Baekduia</taxon>
    </lineage>
</organism>
<dbReference type="CDD" id="cd09610">
    <property type="entry name" value="M3B_PepF"/>
    <property type="match status" value="1"/>
</dbReference>
<dbReference type="Gene3D" id="1.20.140.70">
    <property type="entry name" value="Oligopeptidase f, N-terminal domain"/>
    <property type="match status" value="1"/>
</dbReference>
<dbReference type="InterPro" id="IPR001567">
    <property type="entry name" value="Pept_M3A_M3B_dom"/>
</dbReference>
<reference evidence="9 10" key="1">
    <citation type="journal article" date="2018" name="J. Microbiol.">
        <title>Baekduia soli gen. nov., sp. nov., a novel bacterium isolated from the soil of Baekdu Mountain and proposal of a novel family name, Baekduiaceae fam. nov.</title>
        <authorList>
            <person name="An D.S."/>
            <person name="Siddiqi M.Z."/>
            <person name="Kim K.H."/>
            <person name="Yu H.S."/>
            <person name="Im W.T."/>
        </authorList>
    </citation>
    <scope>NUCLEOTIDE SEQUENCE [LARGE SCALE GENOMIC DNA]</scope>
    <source>
        <strain evidence="9 10">BR7-21</strain>
    </source>
</reference>
<dbReference type="RefSeq" id="WP_146918592.1">
    <property type="nucleotide sequence ID" value="NZ_CP042430.1"/>
</dbReference>
<evidence type="ECO:0000259" key="8">
    <source>
        <dbReference type="Pfam" id="PF08439"/>
    </source>
</evidence>
<dbReference type="Pfam" id="PF01432">
    <property type="entry name" value="Peptidase_M3"/>
    <property type="match status" value="1"/>
</dbReference>
<keyword evidence="4 6" id="KW-0862">Zinc</keyword>